<evidence type="ECO:0000313" key="1">
    <source>
        <dbReference type="EMBL" id="MEC4295472.1"/>
    </source>
</evidence>
<proteinExistence type="predicted"/>
<accession>A0ABU6J040</accession>
<dbReference type="Gene3D" id="1.10.1220.10">
    <property type="entry name" value="Met repressor-like"/>
    <property type="match status" value="1"/>
</dbReference>
<keyword evidence="2" id="KW-1185">Reference proteome</keyword>
<reference evidence="1 2" key="1">
    <citation type="submission" date="2024-01" db="EMBL/GenBank/DDBJ databases">
        <title>novel species in genus Adlercreutzia.</title>
        <authorList>
            <person name="Liu X."/>
        </authorList>
    </citation>
    <scope>NUCLEOTIDE SEQUENCE [LARGE SCALE GENOMIC DNA]</scope>
    <source>
        <strain evidence="1 2">R22</strain>
    </source>
</reference>
<dbReference type="RefSeq" id="WP_326440584.1">
    <property type="nucleotide sequence ID" value="NZ_JAYMFH010000014.1"/>
</dbReference>
<gene>
    <name evidence="1" type="ORF">VJ920_09130</name>
</gene>
<protein>
    <submittedName>
        <fullName evidence="1">RelB/DinJ family addiction module antitoxin</fullName>
    </submittedName>
</protein>
<dbReference type="EMBL" id="JAYMFH010000014">
    <property type="protein sequence ID" value="MEC4295472.1"/>
    <property type="molecule type" value="Genomic_DNA"/>
</dbReference>
<name>A0ABU6J040_9ACTN</name>
<dbReference type="InterPro" id="IPR013321">
    <property type="entry name" value="Arc_rbn_hlx_hlx"/>
</dbReference>
<dbReference type="Proteomes" id="UP001343724">
    <property type="component" value="Unassembled WGS sequence"/>
</dbReference>
<comment type="caution">
    <text evidence="1">The sequence shown here is derived from an EMBL/GenBank/DDBJ whole genome shotgun (WGS) entry which is preliminary data.</text>
</comment>
<sequence length="98" mass="11092">MADVMVTGRMPERKKQQGLRVLKRRGMNASQAVNLLFDRLIEEGNADFLLQDDDVSADERWASAARFVDSLPRKRVTRFGTMTKAEIKLDRLAAKGLV</sequence>
<organism evidence="1 2">
    <name type="scientific">Adlercreutzia shanghongiae</name>
    <dbReference type="NCBI Taxonomy" id="3111773"/>
    <lineage>
        <taxon>Bacteria</taxon>
        <taxon>Bacillati</taxon>
        <taxon>Actinomycetota</taxon>
        <taxon>Coriobacteriia</taxon>
        <taxon>Eggerthellales</taxon>
        <taxon>Eggerthellaceae</taxon>
        <taxon>Adlercreutzia</taxon>
    </lineage>
</organism>
<evidence type="ECO:0000313" key="2">
    <source>
        <dbReference type="Proteomes" id="UP001343724"/>
    </source>
</evidence>